<sequence length="30" mass="3450">MKLPLQFRRLAGDAKNSRKLVVCLQFCSNL</sequence>
<name>A0A2P2PWX1_RHIMU</name>
<protein>
    <submittedName>
        <fullName evidence="1">Uncharacterized protein</fullName>
    </submittedName>
</protein>
<reference evidence="1" key="1">
    <citation type="submission" date="2018-02" db="EMBL/GenBank/DDBJ databases">
        <title>Rhizophora mucronata_Transcriptome.</title>
        <authorList>
            <person name="Meera S.P."/>
            <person name="Sreeshan A."/>
            <person name="Augustine A."/>
        </authorList>
    </citation>
    <scope>NUCLEOTIDE SEQUENCE</scope>
    <source>
        <tissue evidence="1">Leaf</tissue>
    </source>
</reference>
<dbReference type="AlphaFoldDB" id="A0A2P2PWX1"/>
<accession>A0A2P2PWX1</accession>
<evidence type="ECO:0000313" key="1">
    <source>
        <dbReference type="EMBL" id="MBX59238.1"/>
    </source>
</evidence>
<dbReference type="EMBL" id="GGEC01078754">
    <property type="protein sequence ID" value="MBX59238.1"/>
    <property type="molecule type" value="Transcribed_RNA"/>
</dbReference>
<organism evidence="1">
    <name type="scientific">Rhizophora mucronata</name>
    <name type="common">Asiatic mangrove</name>
    <dbReference type="NCBI Taxonomy" id="61149"/>
    <lineage>
        <taxon>Eukaryota</taxon>
        <taxon>Viridiplantae</taxon>
        <taxon>Streptophyta</taxon>
        <taxon>Embryophyta</taxon>
        <taxon>Tracheophyta</taxon>
        <taxon>Spermatophyta</taxon>
        <taxon>Magnoliopsida</taxon>
        <taxon>eudicotyledons</taxon>
        <taxon>Gunneridae</taxon>
        <taxon>Pentapetalae</taxon>
        <taxon>rosids</taxon>
        <taxon>fabids</taxon>
        <taxon>Malpighiales</taxon>
        <taxon>Rhizophoraceae</taxon>
        <taxon>Rhizophora</taxon>
    </lineage>
</organism>
<proteinExistence type="predicted"/>